<dbReference type="Proteomes" id="UP001595956">
    <property type="component" value="Unassembled WGS sequence"/>
</dbReference>
<comment type="caution">
    <text evidence="1">The sequence shown here is derived from an EMBL/GenBank/DDBJ whole genome shotgun (WGS) entry which is preliminary data.</text>
</comment>
<keyword evidence="2" id="KW-1185">Reference proteome</keyword>
<organism evidence="1 2">
    <name type="scientific">Nocardioides caricicola</name>
    <dbReference type="NCBI Taxonomy" id="634770"/>
    <lineage>
        <taxon>Bacteria</taxon>
        <taxon>Bacillati</taxon>
        <taxon>Actinomycetota</taxon>
        <taxon>Actinomycetes</taxon>
        <taxon>Propionibacteriales</taxon>
        <taxon>Nocardioidaceae</taxon>
        <taxon>Nocardioides</taxon>
    </lineage>
</organism>
<proteinExistence type="predicted"/>
<protein>
    <submittedName>
        <fullName evidence="1">Uncharacterized protein</fullName>
    </submittedName>
</protein>
<gene>
    <name evidence="1" type="ORF">ACFPKY_12940</name>
</gene>
<reference evidence="2" key="1">
    <citation type="journal article" date="2019" name="Int. J. Syst. Evol. Microbiol.">
        <title>The Global Catalogue of Microorganisms (GCM) 10K type strain sequencing project: providing services to taxonomists for standard genome sequencing and annotation.</title>
        <authorList>
            <consortium name="The Broad Institute Genomics Platform"/>
            <consortium name="The Broad Institute Genome Sequencing Center for Infectious Disease"/>
            <person name="Wu L."/>
            <person name="Ma J."/>
        </authorList>
    </citation>
    <scope>NUCLEOTIDE SEQUENCE [LARGE SCALE GENOMIC DNA]</scope>
    <source>
        <strain evidence="2">KACC 13778</strain>
    </source>
</reference>
<accession>A0ABW0N098</accession>
<name>A0ABW0N098_9ACTN</name>
<evidence type="ECO:0000313" key="1">
    <source>
        <dbReference type="EMBL" id="MFC5494015.1"/>
    </source>
</evidence>
<evidence type="ECO:0000313" key="2">
    <source>
        <dbReference type="Proteomes" id="UP001595956"/>
    </source>
</evidence>
<dbReference type="RefSeq" id="WP_345179224.1">
    <property type="nucleotide sequence ID" value="NZ_BAABFQ010000007.1"/>
</dbReference>
<sequence>MTAWTSFALRANTTTPEGQVPSGGSITICPDIIPLPAADPNPTTNFATTQSWAQDYAAQILEGVPNYIYVRAKNWAAGAETADVTLYAVGCALINMPSDWIDNPLTLQDGKTTKQTISATNNQEIAVAPEPWYWVAQPPPSGSDHYCVFALLDSKDNPNPLLHNNVPQTYSDMASLVTNELYVGWKNVALVPTNAVWTHTMKMPLPPRITGDSLLHVYFFGSQGYVGGKVAVSVGDGASFNPPIVIGTPTNPQTINSPSETYGMLTTPVAGEESTYISVSYLGGANPGFNDRVSMVCGWVPSQGSIAEDFKARGLGQALPAHIAAQSREFDGHDGHEIGWEVPIGAMHYDADPSQNQ</sequence>
<dbReference type="EMBL" id="JBHSMD010000004">
    <property type="protein sequence ID" value="MFC5494015.1"/>
    <property type="molecule type" value="Genomic_DNA"/>
</dbReference>